<gene>
    <name evidence="2" type="ORF">SLAVMIC_00433</name>
</gene>
<keyword evidence="1" id="KW-0472">Membrane</keyword>
<feature type="transmembrane region" description="Helical" evidence="1">
    <location>
        <begin position="36"/>
        <end position="58"/>
    </location>
</feature>
<evidence type="ECO:0000256" key="1">
    <source>
        <dbReference type="SAM" id="Phobius"/>
    </source>
</evidence>
<organism evidence="2">
    <name type="scientific">uncultured marine phage</name>
    <dbReference type="NCBI Taxonomy" id="707152"/>
    <lineage>
        <taxon>Viruses</taxon>
        <taxon>environmental samples</taxon>
    </lineage>
</organism>
<proteinExistence type="predicted"/>
<reference evidence="2" key="1">
    <citation type="submission" date="2021-06" db="EMBL/GenBank/DDBJ databases">
        <authorList>
            <person name="Gannon L."/>
            <person name="Redgwell R T."/>
            <person name="Michniewski S."/>
            <person name="Harrison D C."/>
            <person name="Millard A."/>
        </authorList>
    </citation>
    <scope>NUCLEOTIDE SEQUENCE</scope>
</reference>
<keyword evidence="1" id="KW-1133">Transmembrane helix</keyword>
<protein>
    <submittedName>
        <fullName evidence="2">Uncharacterized protein</fullName>
    </submittedName>
</protein>
<feature type="transmembrane region" description="Helical" evidence="1">
    <location>
        <begin position="6"/>
        <end position="24"/>
    </location>
</feature>
<accession>A0A8D9FR25</accession>
<keyword evidence="1" id="KW-0812">Transmembrane</keyword>
<dbReference type="EMBL" id="OU342829">
    <property type="protein sequence ID" value="CAG7580473.1"/>
    <property type="molecule type" value="Genomic_DNA"/>
</dbReference>
<evidence type="ECO:0000313" key="2">
    <source>
        <dbReference type="EMBL" id="CAG7580473.1"/>
    </source>
</evidence>
<sequence>MKSWSYFISIPAGAGLCFAYWWHIISTINSGMFDALAAWIICGIVIHGFLIGISYHAYRTLTGTWLKSQRGKSIWQKLKEKREKKKS</sequence>
<name>A0A8D9FR25_9VIRU</name>